<evidence type="ECO:0000259" key="13">
    <source>
        <dbReference type="PROSITE" id="PS50235"/>
    </source>
</evidence>
<dbReference type="PANTHER" id="PTHR43982:SF6">
    <property type="entry name" value="UBIQUITIN CARBOXYL-TERMINAL HYDROLASE 2-RELATED"/>
    <property type="match status" value="1"/>
</dbReference>
<dbReference type="SUPFAM" id="SSF54001">
    <property type="entry name" value="Cysteine proteinases"/>
    <property type="match status" value="1"/>
</dbReference>
<dbReference type="CDD" id="cd02666">
    <property type="entry name" value="Peptidase_C19J"/>
    <property type="match status" value="1"/>
</dbReference>
<feature type="coiled-coil region" evidence="12">
    <location>
        <begin position="1056"/>
        <end position="1083"/>
    </location>
</feature>
<dbReference type="GO" id="GO:0070628">
    <property type="term" value="F:proteasome binding"/>
    <property type="evidence" value="ECO:0007669"/>
    <property type="project" value="TreeGrafter"/>
</dbReference>
<protein>
    <recommendedName>
        <fullName evidence="8">Ubiquitin carboxyl-terminal hydrolase 2</fullName>
        <ecNumber evidence="3">3.4.19.12</ecNumber>
    </recommendedName>
    <alternativeName>
        <fullName evidence="10">Deubiquitinating enzyme 2</fullName>
    </alternativeName>
    <alternativeName>
        <fullName evidence="9">Ubiquitin thioesterase 2</fullName>
    </alternativeName>
    <alternativeName>
        <fullName evidence="11">Ubiquitin-specific-processing protease 2</fullName>
    </alternativeName>
</protein>
<dbReference type="InterPro" id="IPR044635">
    <property type="entry name" value="UBP14-like"/>
</dbReference>
<dbReference type="GO" id="GO:0043161">
    <property type="term" value="P:proteasome-mediated ubiquitin-dependent protein catabolic process"/>
    <property type="evidence" value="ECO:0007669"/>
    <property type="project" value="InterPro"/>
</dbReference>
<dbReference type="Gene3D" id="3.90.70.10">
    <property type="entry name" value="Cysteine proteinases"/>
    <property type="match status" value="1"/>
</dbReference>
<evidence type="ECO:0000256" key="12">
    <source>
        <dbReference type="SAM" id="Coils"/>
    </source>
</evidence>
<gene>
    <name evidence="14" type="ORF">LAFE_0F03466G</name>
</gene>
<evidence type="ECO:0000256" key="7">
    <source>
        <dbReference type="ARBA" id="ARBA00022807"/>
    </source>
</evidence>
<dbReference type="InterPro" id="IPR025305">
    <property type="entry name" value="UCH_repeat_domain"/>
</dbReference>
<dbReference type="FunFam" id="3.90.70.10:FF:000176">
    <property type="entry name" value="Ubiquitin-specific protease"/>
    <property type="match status" value="1"/>
</dbReference>
<dbReference type="EC" id="3.4.19.12" evidence="3"/>
<comment type="catalytic activity">
    <reaction evidence="1">
        <text>Thiol-dependent hydrolysis of ester, thioester, amide, peptide and isopeptide bonds formed by the C-terminal Gly of ubiquitin (a 76-residue protein attached to proteins as an intracellular targeting signal).</text>
        <dbReference type="EC" id="3.4.19.12"/>
    </reaction>
</comment>
<comment type="similarity">
    <text evidence="2">Belongs to the peptidase C19 family.</text>
</comment>
<dbReference type="PROSITE" id="PS50235">
    <property type="entry name" value="USP_3"/>
    <property type="match status" value="1"/>
</dbReference>
<dbReference type="OMA" id="MDIGDAY"/>
<accession>A0A1G4MEE8</accession>
<evidence type="ECO:0000256" key="6">
    <source>
        <dbReference type="ARBA" id="ARBA00022801"/>
    </source>
</evidence>
<dbReference type="EMBL" id="LT598490">
    <property type="protein sequence ID" value="SCW02303.1"/>
    <property type="molecule type" value="Genomic_DNA"/>
</dbReference>
<evidence type="ECO:0000256" key="1">
    <source>
        <dbReference type="ARBA" id="ARBA00000707"/>
    </source>
</evidence>
<keyword evidence="5" id="KW-0833">Ubl conjugation pathway</keyword>
<sequence length="1240" mass="142345">MFQDLQGSNNPFEDAVEIPTMDLDERVGEIESDTDSGKVLLYPAVSTNFPFKTSDRLLDDIRIDLCFTNSQEHDILYSHLHNGVLKLPLLEYSRKRNGQPWSIGYLIDQVSLKTRYEYDSITCPQLNKVTVFMGVLCDQSVKPMSYDDLSETSIYHLKVTVKTRSHLERTKRYTGITHYHLVEKLHPYDEKDVFLLKKGDERLVDSAIYVSSDSNKLVCIEILTPEFSTEELSAFSSDHIKKRYLEACENFTDLDRDMIPTQAECFNTLFKIFKGPLNRQSSDDVLKTISAENKFLNSQLEPSWLTEKYGFQLIETTEEETGKIIPEFEPPDLTDYVNDLKVRGVRESYIRRCLELIFLGKMSTNLMPKGELSKNSKARFFNLYQTSISTAFWFHLLGESRDIHNQKSSSLDSNYHFMNLSVCHSYSDKDIIRNYETQTVLDRENVGVYYDSLSYVANTKGSYQLIAYCGRQNVVGKEALDTALMLFGIDSTDTDVKVIPDDLLISIYRKESNSTSGKKRSDLKNALRLLAKFKGSQKLKFYADYEPYDDVRQAYQLLEIDESVDNDVIQTAYTVRVSDSPGLKMDCDRALYTLAVSKRSMALFNFLVQECSSFQKYYSSDDCSYSDALCILQINENATDDVVLEVFQRKWNHEPIASPDQFLTLRAALMKLGNERNSKLINHYLDTGVIDIGCLPAGNWPTGLNNIGNTCYLNSLLQYYFSIAPLRQFVLDYQKTLTDFHLSLGNLKDKRRIGGREVSEAEVERSVQFVYQLRDLFNDMVHTKERFVTPRKELAYLAFAPSSVEVEFEGTSTERISHPAACSKVEIIDLTADNVAENDIVMTSSSPSHLVEVASDSTADNKITEEKDNDIIMTGTEESEPLLTSTRVAKISTDQLENALEMGRQQDVTECIGNVLFQLESASDPIRLDSDGEQYDLIKELFYGKLKQDLVPIGNPSKVRSKMERFVSLLVNVGEQSKDVYDALDLYFKDDVLQLEEDGEVQRTVSITELPNILQIQIQRVYYDRERFMPFKSIEPLPFGNKIYMDRYMNSTDISLTAKKNETAKLKEQLQTLKNRKKQLLVKNESGMTYKGSLLETKKLLESEILEKNDILVEDKEKVIKGIDAVIMRIDNELATIYQELNLLEQKIAHQFDEFKNFGYTLFAVFIHRGEASYGHYWTYIKDHKKNGIWRKYNDESVTEAPESEVFNFTEGNTATPYFLVYIKEGHEDEVEPLKRIVTE</sequence>
<dbReference type="PROSITE" id="PS00972">
    <property type="entry name" value="USP_1"/>
    <property type="match status" value="1"/>
</dbReference>
<evidence type="ECO:0000256" key="10">
    <source>
        <dbReference type="ARBA" id="ARBA00042236"/>
    </source>
</evidence>
<reference evidence="15" key="1">
    <citation type="submission" date="2016-03" db="EMBL/GenBank/DDBJ databases">
        <authorList>
            <person name="Devillers H."/>
        </authorList>
    </citation>
    <scope>NUCLEOTIDE SEQUENCE [LARGE SCALE GENOMIC DNA]</scope>
</reference>
<organism evidence="14 15">
    <name type="scientific">Lachancea fermentati</name>
    <name type="common">Zygosaccharomyces fermentati</name>
    <dbReference type="NCBI Taxonomy" id="4955"/>
    <lineage>
        <taxon>Eukaryota</taxon>
        <taxon>Fungi</taxon>
        <taxon>Dikarya</taxon>
        <taxon>Ascomycota</taxon>
        <taxon>Saccharomycotina</taxon>
        <taxon>Saccharomycetes</taxon>
        <taxon>Saccharomycetales</taxon>
        <taxon>Saccharomycetaceae</taxon>
        <taxon>Lachancea</taxon>
    </lineage>
</organism>
<keyword evidence="7" id="KW-0788">Thiol protease</keyword>
<dbReference type="GO" id="GO:0004843">
    <property type="term" value="F:cysteine-type deubiquitinase activity"/>
    <property type="evidence" value="ECO:0007669"/>
    <property type="project" value="UniProtKB-EC"/>
</dbReference>
<evidence type="ECO:0000256" key="11">
    <source>
        <dbReference type="ARBA" id="ARBA00042737"/>
    </source>
</evidence>
<dbReference type="Pfam" id="PF13446">
    <property type="entry name" value="RPT"/>
    <property type="match status" value="3"/>
</dbReference>
<dbReference type="STRING" id="4955.A0A1G4MEE8"/>
<proteinExistence type="inferred from homology"/>
<name>A0A1G4MEE8_LACFM</name>
<dbReference type="PROSITE" id="PS00973">
    <property type="entry name" value="USP_2"/>
    <property type="match status" value="1"/>
</dbReference>
<evidence type="ECO:0000256" key="9">
    <source>
        <dbReference type="ARBA" id="ARBA00041732"/>
    </source>
</evidence>
<evidence type="ECO:0000256" key="3">
    <source>
        <dbReference type="ARBA" id="ARBA00012759"/>
    </source>
</evidence>
<dbReference type="GO" id="GO:0016579">
    <property type="term" value="P:protein deubiquitination"/>
    <property type="evidence" value="ECO:0007669"/>
    <property type="project" value="InterPro"/>
</dbReference>
<dbReference type="GO" id="GO:0061136">
    <property type="term" value="P:regulation of proteasomal protein catabolic process"/>
    <property type="evidence" value="ECO:0007669"/>
    <property type="project" value="TreeGrafter"/>
</dbReference>
<evidence type="ECO:0000313" key="15">
    <source>
        <dbReference type="Proteomes" id="UP000190831"/>
    </source>
</evidence>
<dbReference type="InterPro" id="IPR018200">
    <property type="entry name" value="USP_CS"/>
</dbReference>
<keyword evidence="6" id="KW-0378">Hydrolase</keyword>
<dbReference type="InterPro" id="IPR001394">
    <property type="entry name" value="Peptidase_C19_UCH"/>
</dbReference>
<dbReference type="InterPro" id="IPR028889">
    <property type="entry name" value="USP"/>
</dbReference>
<dbReference type="OrthoDB" id="2420415at2759"/>
<feature type="domain" description="USP" evidence="13">
    <location>
        <begin position="702"/>
        <end position="1225"/>
    </location>
</feature>
<dbReference type="Proteomes" id="UP000190831">
    <property type="component" value="Chromosome F"/>
</dbReference>
<keyword evidence="15" id="KW-1185">Reference proteome</keyword>
<dbReference type="InterPro" id="IPR038765">
    <property type="entry name" value="Papain-like_cys_pep_sf"/>
</dbReference>
<evidence type="ECO:0000256" key="4">
    <source>
        <dbReference type="ARBA" id="ARBA00022670"/>
    </source>
</evidence>
<evidence type="ECO:0000313" key="14">
    <source>
        <dbReference type="EMBL" id="SCW02303.1"/>
    </source>
</evidence>
<dbReference type="PANTHER" id="PTHR43982">
    <property type="entry name" value="UBIQUITIN CARBOXYL-TERMINAL HYDROLASE"/>
    <property type="match status" value="1"/>
</dbReference>
<evidence type="ECO:0000256" key="8">
    <source>
        <dbReference type="ARBA" id="ARBA00040966"/>
    </source>
</evidence>
<evidence type="ECO:0000256" key="2">
    <source>
        <dbReference type="ARBA" id="ARBA00009085"/>
    </source>
</evidence>
<dbReference type="AlphaFoldDB" id="A0A1G4MEE8"/>
<keyword evidence="4" id="KW-0645">Protease</keyword>
<keyword evidence="12" id="KW-0175">Coiled coil</keyword>
<dbReference type="Pfam" id="PF00443">
    <property type="entry name" value="UCH"/>
    <property type="match status" value="1"/>
</dbReference>
<evidence type="ECO:0000256" key="5">
    <source>
        <dbReference type="ARBA" id="ARBA00022786"/>
    </source>
</evidence>